<organism evidence="1">
    <name type="scientific">marine metagenome</name>
    <dbReference type="NCBI Taxonomy" id="408172"/>
    <lineage>
        <taxon>unclassified sequences</taxon>
        <taxon>metagenomes</taxon>
        <taxon>ecological metagenomes</taxon>
    </lineage>
</organism>
<protein>
    <submittedName>
        <fullName evidence="1">Uncharacterized protein</fullName>
    </submittedName>
</protein>
<proteinExistence type="predicted"/>
<dbReference type="AlphaFoldDB" id="A0A383CX93"/>
<reference evidence="1" key="1">
    <citation type="submission" date="2018-05" db="EMBL/GenBank/DDBJ databases">
        <authorList>
            <person name="Lanie J.A."/>
            <person name="Ng W.-L."/>
            <person name="Kazmierczak K.M."/>
            <person name="Andrzejewski T.M."/>
            <person name="Davidsen T.M."/>
            <person name="Wayne K.J."/>
            <person name="Tettelin H."/>
            <person name="Glass J.I."/>
            <person name="Rusch D."/>
            <person name="Podicherti R."/>
            <person name="Tsui H.-C.T."/>
            <person name="Winkler M.E."/>
        </authorList>
    </citation>
    <scope>NUCLEOTIDE SEQUENCE</scope>
</reference>
<dbReference type="EMBL" id="UINC01212273">
    <property type="protein sequence ID" value="SVE36525.1"/>
    <property type="molecule type" value="Genomic_DNA"/>
</dbReference>
<name>A0A383CX93_9ZZZZ</name>
<gene>
    <name evidence="1" type="ORF">METZ01_LOCUS489379</name>
</gene>
<evidence type="ECO:0000313" key="1">
    <source>
        <dbReference type="EMBL" id="SVE36525.1"/>
    </source>
</evidence>
<sequence length="30" mass="3690">MTLNLFYKLRLWVNRSQTIWLGIAQINQRL</sequence>
<accession>A0A383CX93</accession>